<dbReference type="EMBL" id="CAJVQB010045033">
    <property type="protein sequence ID" value="CAG8832280.1"/>
    <property type="molecule type" value="Genomic_DNA"/>
</dbReference>
<feature type="chain" id="PRO_5046141877" evidence="1">
    <location>
        <begin position="21"/>
        <end position="51"/>
    </location>
</feature>
<organism evidence="2 3">
    <name type="scientific">Gigaspora margarita</name>
    <dbReference type="NCBI Taxonomy" id="4874"/>
    <lineage>
        <taxon>Eukaryota</taxon>
        <taxon>Fungi</taxon>
        <taxon>Fungi incertae sedis</taxon>
        <taxon>Mucoromycota</taxon>
        <taxon>Glomeromycotina</taxon>
        <taxon>Glomeromycetes</taxon>
        <taxon>Diversisporales</taxon>
        <taxon>Gigasporaceae</taxon>
        <taxon>Gigaspora</taxon>
    </lineage>
</organism>
<keyword evidence="3" id="KW-1185">Reference proteome</keyword>
<comment type="caution">
    <text evidence="2">The sequence shown here is derived from an EMBL/GenBank/DDBJ whole genome shotgun (WGS) entry which is preliminary data.</text>
</comment>
<feature type="signal peptide" evidence="1">
    <location>
        <begin position="1"/>
        <end position="20"/>
    </location>
</feature>
<evidence type="ECO:0000313" key="2">
    <source>
        <dbReference type="EMBL" id="CAG8832280.1"/>
    </source>
</evidence>
<dbReference type="Proteomes" id="UP000789901">
    <property type="component" value="Unassembled WGS sequence"/>
</dbReference>
<evidence type="ECO:0000313" key="3">
    <source>
        <dbReference type="Proteomes" id="UP000789901"/>
    </source>
</evidence>
<protein>
    <submittedName>
        <fullName evidence="2">16409_t:CDS:1</fullName>
    </submittedName>
</protein>
<sequence length="51" mass="5272">MPNIRLFMLCNNCTIGFATAAPGLIVGQTDLVAMVVGPEGLVVIDLVQAGK</sequence>
<keyword evidence="1" id="KW-0732">Signal</keyword>
<reference evidence="2 3" key="1">
    <citation type="submission" date="2021-06" db="EMBL/GenBank/DDBJ databases">
        <authorList>
            <person name="Kallberg Y."/>
            <person name="Tangrot J."/>
            <person name="Rosling A."/>
        </authorList>
    </citation>
    <scope>NUCLEOTIDE SEQUENCE [LARGE SCALE GENOMIC DNA]</scope>
    <source>
        <strain evidence="2 3">120-4 pot B 10/14</strain>
    </source>
</reference>
<gene>
    <name evidence="2" type="ORF">GMARGA_LOCUS30981</name>
</gene>
<evidence type="ECO:0000256" key="1">
    <source>
        <dbReference type="SAM" id="SignalP"/>
    </source>
</evidence>
<proteinExistence type="predicted"/>
<accession>A0ABN7WHP7</accession>
<feature type="non-terminal residue" evidence="2">
    <location>
        <position position="51"/>
    </location>
</feature>
<name>A0ABN7WHP7_GIGMA</name>